<keyword evidence="11" id="KW-1185">Reference proteome</keyword>
<evidence type="ECO:0000256" key="2">
    <source>
        <dbReference type="ARBA" id="ARBA00022597"/>
    </source>
</evidence>
<dbReference type="PROSITE" id="PS51098">
    <property type="entry name" value="PTS_EIIB_TYPE_1"/>
    <property type="match status" value="1"/>
</dbReference>
<proteinExistence type="predicted"/>
<dbReference type="PANTHER" id="PTHR30175">
    <property type="entry name" value="PHOSPHOTRANSFERASE SYSTEM TRANSPORT PROTEIN"/>
    <property type="match status" value="1"/>
</dbReference>
<dbReference type="InterPro" id="IPR050558">
    <property type="entry name" value="PTS_Sugar-Specific_Components"/>
</dbReference>
<feature type="active site" description="Phosphocysteine intermediate; for EIIB activity" evidence="8">
    <location>
        <position position="28"/>
    </location>
</feature>
<evidence type="ECO:0000256" key="1">
    <source>
        <dbReference type="ARBA" id="ARBA00022448"/>
    </source>
</evidence>
<evidence type="ECO:0000256" key="7">
    <source>
        <dbReference type="ARBA" id="ARBA00022989"/>
    </source>
</evidence>
<keyword evidence="7" id="KW-0472">Membrane</keyword>
<dbReference type="PANTHER" id="PTHR30175:SF1">
    <property type="entry name" value="PTS SYSTEM ARBUTIN-, CELLOBIOSE-, AND SALICIN-SPECIFIC EIIBC COMPONENT-RELATED"/>
    <property type="match status" value="1"/>
</dbReference>
<evidence type="ECO:0000313" key="10">
    <source>
        <dbReference type="EMBL" id="MBM7619991.1"/>
    </source>
</evidence>
<evidence type="ECO:0000313" key="11">
    <source>
        <dbReference type="Proteomes" id="UP000737402"/>
    </source>
</evidence>
<gene>
    <name evidence="10" type="ORF">JOC95_001843</name>
</gene>
<dbReference type="EMBL" id="JAFBED010000003">
    <property type="protein sequence ID" value="MBM7619991.1"/>
    <property type="molecule type" value="Genomic_DNA"/>
</dbReference>
<keyword evidence="1" id="KW-0813">Transport</keyword>
<dbReference type="SUPFAM" id="SSF55604">
    <property type="entry name" value="Glucose permease domain IIB"/>
    <property type="match status" value="1"/>
</dbReference>
<dbReference type="InterPro" id="IPR036878">
    <property type="entry name" value="Glu_permease_IIB"/>
</dbReference>
<keyword evidence="6" id="KW-0418">Kinase</keyword>
<dbReference type="InterPro" id="IPR018113">
    <property type="entry name" value="PTrfase_EIIB_Cys"/>
</dbReference>
<keyword evidence="4" id="KW-0598">Phosphotransferase system</keyword>
<evidence type="ECO:0000256" key="4">
    <source>
        <dbReference type="ARBA" id="ARBA00022683"/>
    </source>
</evidence>
<evidence type="ECO:0000256" key="6">
    <source>
        <dbReference type="ARBA" id="ARBA00022777"/>
    </source>
</evidence>
<reference evidence="10 11" key="1">
    <citation type="submission" date="2021-01" db="EMBL/GenBank/DDBJ databases">
        <title>Genomic Encyclopedia of Type Strains, Phase IV (KMG-IV): sequencing the most valuable type-strain genomes for metagenomic binning, comparative biology and taxonomic classification.</title>
        <authorList>
            <person name="Goeker M."/>
        </authorList>
    </citation>
    <scope>NUCLEOTIDE SEQUENCE [LARGE SCALE GENOMIC DNA]</scope>
    <source>
        <strain evidence="10 11">DSM 25879</strain>
    </source>
</reference>
<dbReference type="PROSITE" id="PS01035">
    <property type="entry name" value="PTS_EIIB_TYPE_1_CYS"/>
    <property type="match status" value="1"/>
</dbReference>
<organism evidence="10 11">
    <name type="scientific">Sutcliffiella tianshenii</name>
    <dbReference type="NCBI Taxonomy" id="1463404"/>
    <lineage>
        <taxon>Bacteria</taxon>
        <taxon>Bacillati</taxon>
        <taxon>Bacillota</taxon>
        <taxon>Bacilli</taxon>
        <taxon>Bacillales</taxon>
        <taxon>Bacillaceae</taxon>
        <taxon>Sutcliffiella</taxon>
    </lineage>
</organism>
<protein>
    <submittedName>
        <fullName evidence="10">Phosphotransferase system IIB component</fullName>
    </submittedName>
</protein>
<sequence>MRLGFKENVADIIKNIGGPENVSNASHCVTRLRLILVDDSLVNKEALEENELVKGTFAANGQFQVIIGPGLVEKVLQGVC</sequence>
<dbReference type="Proteomes" id="UP000737402">
    <property type="component" value="Unassembled WGS sequence"/>
</dbReference>
<evidence type="ECO:0000259" key="9">
    <source>
        <dbReference type="PROSITE" id="PS51098"/>
    </source>
</evidence>
<keyword evidence="7" id="KW-1133">Transmembrane helix</keyword>
<dbReference type="InterPro" id="IPR001996">
    <property type="entry name" value="PTS_IIB_1"/>
</dbReference>
<feature type="domain" description="PTS EIIB type-1" evidence="9">
    <location>
        <begin position="6"/>
        <end position="80"/>
    </location>
</feature>
<keyword evidence="5" id="KW-0812">Transmembrane</keyword>
<comment type="caution">
    <text evidence="10">The sequence shown here is derived from an EMBL/GenBank/DDBJ whole genome shotgun (WGS) entry which is preliminary data.</text>
</comment>
<keyword evidence="3" id="KW-0808">Transferase</keyword>
<dbReference type="Pfam" id="PF00367">
    <property type="entry name" value="PTS_EIIB"/>
    <property type="match status" value="1"/>
</dbReference>
<evidence type="ECO:0000256" key="8">
    <source>
        <dbReference type="PROSITE-ProRule" id="PRU00421"/>
    </source>
</evidence>
<evidence type="ECO:0000256" key="5">
    <source>
        <dbReference type="ARBA" id="ARBA00022692"/>
    </source>
</evidence>
<accession>A0ABS2NZ63</accession>
<dbReference type="Gene3D" id="3.30.1360.60">
    <property type="entry name" value="Glucose permease domain IIB"/>
    <property type="match status" value="1"/>
</dbReference>
<dbReference type="CDD" id="cd00212">
    <property type="entry name" value="PTS_IIB_glc"/>
    <property type="match status" value="1"/>
</dbReference>
<evidence type="ECO:0000256" key="3">
    <source>
        <dbReference type="ARBA" id="ARBA00022679"/>
    </source>
</evidence>
<keyword evidence="2" id="KW-0762">Sugar transport</keyword>
<name>A0ABS2NZ63_9BACI</name>